<reference evidence="2 3" key="1">
    <citation type="journal article" date="2021" name="ISME Commun">
        <title>Automated analysis of genomic sequences facilitates high-throughput and comprehensive description of bacteria.</title>
        <authorList>
            <person name="Hitch T.C.A."/>
        </authorList>
    </citation>
    <scope>NUCLEOTIDE SEQUENCE [LARGE SCALE GENOMIC DNA]</scope>
    <source>
        <strain evidence="2 3">Sanger_18</strain>
    </source>
</reference>
<dbReference type="NCBIfam" id="TIGR00254">
    <property type="entry name" value="GGDEF"/>
    <property type="match status" value="1"/>
</dbReference>
<dbReference type="RefSeq" id="WP_262574135.1">
    <property type="nucleotide sequence ID" value="NZ_JAOQKJ010000004.1"/>
</dbReference>
<dbReference type="EMBL" id="JAOQKJ010000004">
    <property type="protein sequence ID" value="MCU6744160.1"/>
    <property type="molecule type" value="Genomic_DNA"/>
</dbReference>
<dbReference type="CDD" id="cd01949">
    <property type="entry name" value="GGDEF"/>
    <property type="match status" value="1"/>
</dbReference>
<keyword evidence="3" id="KW-1185">Reference proteome</keyword>
<feature type="domain" description="GGDEF" evidence="1">
    <location>
        <begin position="174"/>
        <end position="303"/>
    </location>
</feature>
<gene>
    <name evidence="2" type="ORF">OCV77_06575</name>
</gene>
<accession>A0ABT2T1K9</accession>
<dbReference type="InterPro" id="IPR029787">
    <property type="entry name" value="Nucleotide_cyclase"/>
</dbReference>
<dbReference type="Pfam" id="PF00990">
    <property type="entry name" value="GGDEF"/>
    <property type="match status" value="1"/>
</dbReference>
<proteinExistence type="predicted"/>
<name>A0ABT2T1K9_9FIRM</name>
<evidence type="ECO:0000313" key="2">
    <source>
        <dbReference type="EMBL" id="MCU6744160.1"/>
    </source>
</evidence>
<comment type="caution">
    <text evidence="2">The sequence shown here is derived from an EMBL/GenBank/DDBJ whole genome shotgun (WGS) entry which is preliminary data.</text>
</comment>
<dbReference type="PANTHER" id="PTHR33121">
    <property type="entry name" value="CYCLIC DI-GMP PHOSPHODIESTERASE PDEF"/>
    <property type="match status" value="1"/>
</dbReference>
<dbReference type="PANTHER" id="PTHR33121:SF70">
    <property type="entry name" value="SIGNALING PROTEIN YKOW"/>
    <property type="match status" value="1"/>
</dbReference>
<sequence>MGYHSIPYDRRIRENIKNYSFSHLYDMDTVREYLQSLADVLEINILLTARHGEKEIVIGDSFLGFYPDVVNDPGRKIRVQNRTIGHLYIKEIVSAENSGQISDMVDSTVALLEELGEEAYKRRETSIYLEELERLLKERRRQISQNETDDPLTGVYHRNYFLTRMEAIDRSEAVPIAVLNVNINDWKFVNDHFGDEESDRLIQTVAAILKNQAGPDYIIGRIDGDAFGVLIPMATEEEAESYMEAVQRACDTYEDRILAPSVAIGYVIKTNIEEKLEDRLSDAEYEMFNNKFEVKNAKGYQERLRKGLKQAK</sequence>
<dbReference type="InterPro" id="IPR050706">
    <property type="entry name" value="Cyclic-di-GMP_PDE-like"/>
</dbReference>
<dbReference type="InterPro" id="IPR043128">
    <property type="entry name" value="Rev_trsase/Diguanyl_cyclase"/>
</dbReference>
<dbReference type="Gene3D" id="3.30.70.270">
    <property type="match status" value="1"/>
</dbReference>
<protein>
    <submittedName>
        <fullName evidence="2">GGDEF domain-containing protein</fullName>
    </submittedName>
</protein>
<organism evidence="2 3">
    <name type="scientific">Suilimivivens aceti</name>
    <dbReference type="NCBI Taxonomy" id="2981774"/>
    <lineage>
        <taxon>Bacteria</taxon>
        <taxon>Bacillati</taxon>
        <taxon>Bacillota</taxon>
        <taxon>Clostridia</taxon>
        <taxon>Lachnospirales</taxon>
        <taxon>Lachnospiraceae</taxon>
        <taxon>Suilimivivens</taxon>
    </lineage>
</organism>
<evidence type="ECO:0000313" key="3">
    <source>
        <dbReference type="Proteomes" id="UP001652432"/>
    </source>
</evidence>
<dbReference type="SMART" id="SM00267">
    <property type="entry name" value="GGDEF"/>
    <property type="match status" value="1"/>
</dbReference>
<dbReference type="InterPro" id="IPR000160">
    <property type="entry name" value="GGDEF_dom"/>
</dbReference>
<dbReference type="Proteomes" id="UP001652432">
    <property type="component" value="Unassembled WGS sequence"/>
</dbReference>
<dbReference type="PROSITE" id="PS50887">
    <property type="entry name" value="GGDEF"/>
    <property type="match status" value="1"/>
</dbReference>
<evidence type="ECO:0000259" key="1">
    <source>
        <dbReference type="PROSITE" id="PS50887"/>
    </source>
</evidence>
<dbReference type="SUPFAM" id="SSF55073">
    <property type="entry name" value="Nucleotide cyclase"/>
    <property type="match status" value="1"/>
</dbReference>